<keyword evidence="3 5" id="KW-0819">tRNA processing</keyword>
<evidence type="ECO:0000259" key="6">
    <source>
        <dbReference type="Pfam" id="PF01509"/>
    </source>
</evidence>
<dbReference type="EC" id="5.4.99.25" evidence="5"/>
<gene>
    <name evidence="5 7" type="primary">truB</name>
    <name evidence="7" type="ORF">ENL71_03350</name>
</gene>
<proteinExistence type="inferred from homology"/>
<dbReference type="GO" id="GO:1990481">
    <property type="term" value="P:mRNA pseudouridine synthesis"/>
    <property type="evidence" value="ECO:0007669"/>
    <property type="project" value="TreeGrafter"/>
</dbReference>
<dbReference type="SUPFAM" id="SSF55120">
    <property type="entry name" value="Pseudouridine synthase"/>
    <property type="match status" value="1"/>
</dbReference>
<feature type="domain" description="Pseudouridine synthase II N-terminal" evidence="6">
    <location>
        <begin position="27"/>
        <end position="169"/>
    </location>
</feature>
<dbReference type="GO" id="GO:0003723">
    <property type="term" value="F:RNA binding"/>
    <property type="evidence" value="ECO:0007669"/>
    <property type="project" value="InterPro"/>
</dbReference>
<dbReference type="NCBIfam" id="TIGR00431">
    <property type="entry name" value="TruB"/>
    <property type="match status" value="1"/>
</dbReference>
<dbReference type="Gene3D" id="3.30.2350.10">
    <property type="entry name" value="Pseudouridine synthase"/>
    <property type="match status" value="1"/>
</dbReference>
<dbReference type="EMBL" id="DRUZ01000040">
    <property type="protein sequence ID" value="HHS01557.1"/>
    <property type="molecule type" value="Genomic_DNA"/>
</dbReference>
<evidence type="ECO:0000256" key="4">
    <source>
        <dbReference type="ARBA" id="ARBA00023235"/>
    </source>
</evidence>
<comment type="similarity">
    <text evidence="2 5">Belongs to the pseudouridine synthase TruB family. Type 1 subfamily.</text>
</comment>
<accession>A0A7C5ZCK5</accession>
<evidence type="ECO:0000256" key="3">
    <source>
        <dbReference type="ARBA" id="ARBA00022694"/>
    </source>
</evidence>
<comment type="function">
    <text evidence="5">Responsible for synthesis of pseudouridine from uracil-55 in the psi GC loop of transfer RNAs.</text>
</comment>
<dbReference type="PANTHER" id="PTHR13767">
    <property type="entry name" value="TRNA-PSEUDOURIDINE SYNTHASE"/>
    <property type="match status" value="1"/>
</dbReference>
<dbReference type="Pfam" id="PF01509">
    <property type="entry name" value="TruB_N"/>
    <property type="match status" value="1"/>
</dbReference>
<dbReference type="GO" id="GO:0031119">
    <property type="term" value="P:tRNA pseudouridine synthesis"/>
    <property type="evidence" value="ECO:0007669"/>
    <property type="project" value="UniProtKB-UniRule"/>
</dbReference>
<evidence type="ECO:0000313" key="7">
    <source>
        <dbReference type="EMBL" id="HHS01557.1"/>
    </source>
</evidence>
<dbReference type="InterPro" id="IPR014780">
    <property type="entry name" value="tRNA_psdUridine_synth_TruB"/>
</dbReference>
<organism evidence="7">
    <name type="scientific">Caldicellulosiruptor owensensis</name>
    <dbReference type="NCBI Taxonomy" id="55205"/>
    <lineage>
        <taxon>Bacteria</taxon>
        <taxon>Bacillati</taxon>
        <taxon>Bacillota</taxon>
        <taxon>Bacillota incertae sedis</taxon>
        <taxon>Caldicellulosiruptorales</taxon>
        <taxon>Caldicellulosiruptoraceae</taxon>
        <taxon>Caldicellulosiruptor</taxon>
    </lineage>
</organism>
<protein>
    <recommendedName>
        <fullName evidence="5">tRNA pseudouridine synthase B</fullName>
        <ecNumber evidence="5">5.4.99.25</ecNumber>
    </recommendedName>
    <alternativeName>
        <fullName evidence="5">tRNA pseudouridine(55) synthase</fullName>
        <shortName evidence="5">Psi55 synthase</shortName>
    </alternativeName>
    <alternativeName>
        <fullName evidence="5">tRNA pseudouridylate synthase</fullName>
    </alternativeName>
    <alternativeName>
        <fullName evidence="5">tRNA-uridine isomerase</fullName>
    </alternativeName>
</protein>
<dbReference type="AlphaFoldDB" id="A0A7C5ZCK5"/>
<evidence type="ECO:0000256" key="5">
    <source>
        <dbReference type="HAMAP-Rule" id="MF_01080"/>
    </source>
</evidence>
<feature type="active site" description="Nucleophile" evidence="5">
    <location>
        <position position="37"/>
    </location>
</feature>
<reference evidence="7" key="1">
    <citation type="journal article" date="2020" name="mSystems">
        <title>Genome- and Community-Level Interaction Insights into Carbon Utilization and Element Cycling Functions of Hydrothermarchaeota in Hydrothermal Sediment.</title>
        <authorList>
            <person name="Zhou Z."/>
            <person name="Liu Y."/>
            <person name="Xu W."/>
            <person name="Pan J."/>
            <person name="Luo Z.H."/>
            <person name="Li M."/>
        </authorList>
    </citation>
    <scope>NUCLEOTIDE SEQUENCE [LARGE SCALE GENOMIC DNA]</scope>
    <source>
        <strain evidence="7">SpSt-102</strain>
    </source>
</reference>
<evidence type="ECO:0000256" key="2">
    <source>
        <dbReference type="ARBA" id="ARBA00005642"/>
    </source>
</evidence>
<dbReference type="InterPro" id="IPR002501">
    <property type="entry name" value="PsdUridine_synth_N"/>
</dbReference>
<dbReference type="CDD" id="cd02573">
    <property type="entry name" value="PseudoU_synth_EcTruB"/>
    <property type="match status" value="1"/>
</dbReference>
<dbReference type="PANTHER" id="PTHR13767:SF2">
    <property type="entry name" value="PSEUDOURIDYLATE SYNTHASE TRUB1"/>
    <property type="match status" value="1"/>
</dbReference>
<keyword evidence="4 5" id="KW-0413">Isomerase</keyword>
<dbReference type="GO" id="GO:0160148">
    <property type="term" value="F:tRNA pseudouridine(55) synthase activity"/>
    <property type="evidence" value="ECO:0007669"/>
    <property type="project" value="UniProtKB-EC"/>
</dbReference>
<sequence>MNGVLLVDKPVGITSHDVVEFVRKVFNVKAGHAGTLDPFATGLLVILIGEATKLSSFFTSQEKTYIATMQFGIRTDTLDITGKIKEKNMIIVEQKEIEECFKILKGEIELNVPIFSAKKLNGRKLYEYARKGINIEIPKVKSIIYNIEILNFSYPYLKFKVRCSHGTYIRSLAEKIAENLSTVGLLSELRRIRSGFFDLKGAVTLSDIRAESIIPVCRLFKNEIKVGRKTYKKILNGNPLVNQDIEDIIDIDTAFADFYKICVDEAIFIYKREKNVFKYILKVETTDECL</sequence>
<dbReference type="InterPro" id="IPR020103">
    <property type="entry name" value="PsdUridine_synth_cat_dom_sf"/>
</dbReference>
<comment type="caution">
    <text evidence="7">The sequence shown here is derived from an EMBL/GenBank/DDBJ whole genome shotgun (WGS) entry which is preliminary data.</text>
</comment>
<name>A0A7C5ZCK5_9FIRM</name>
<evidence type="ECO:0000256" key="1">
    <source>
        <dbReference type="ARBA" id="ARBA00000385"/>
    </source>
</evidence>
<dbReference type="HAMAP" id="MF_01080">
    <property type="entry name" value="TruB_bact"/>
    <property type="match status" value="1"/>
</dbReference>
<comment type="catalytic activity">
    <reaction evidence="1 5">
        <text>uridine(55) in tRNA = pseudouridine(55) in tRNA</text>
        <dbReference type="Rhea" id="RHEA:42532"/>
        <dbReference type="Rhea" id="RHEA-COMP:10101"/>
        <dbReference type="Rhea" id="RHEA-COMP:10102"/>
        <dbReference type="ChEBI" id="CHEBI:65314"/>
        <dbReference type="ChEBI" id="CHEBI:65315"/>
        <dbReference type="EC" id="5.4.99.25"/>
    </reaction>
</comment>